<sequence length="318" mass="35338">MQIKHNITIEVTHTMLITPYANGLFIVRMYGVNVLSFEVLNPDAYTHCMCMDNIPVLNFYGQCSLWVKVITCEFVASIGCQLTTERNMTSSTDQSELFGLSGTCAKCRVQIPPDELVMRCQDKVYHVNCFCCTHCHSLLHPGDKVCFMDGNLFCEHEFPHLFSGPPKLTSLRLTSSSASPCTSNDSDISRGQMTIELQTKMNGASSSRSFNINPASLEQQQQQPSGALPNKLIFSQSDILSSLSPHPSSPIMSFPNNMQPNQDNNQQLVQHGFYVTDVEQPFGDTSSVQNSSEKPLKSSMINTTNETTNGRKKQQKVS</sequence>
<dbReference type="PROSITE" id="PS00478">
    <property type="entry name" value="LIM_DOMAIN_1"/>
    <property type="match status" value="1"/>
</dbReference>
<dbReference type="PROSITE" id="PS50023">
    <property type="entry name" value="LIM_DOMAIN_2"/>
    <property type="match status" value="1"/>
</dbReference>
<dbReference type="Gene3D" id="2.10.110.10">
    <property type="entry name" value="Cysteine Rich Protein"/>
    <property type="match status" value="1"/>
</dbReference>
<evidence type="ECO:0000256" key="4">
    <source>
        <dbReference type="ARBA" id="ARBA00023038"/>
    </source>
</evidence>
<dbReference type="PANTHER" id="PTHR45787">
    <property type="entry name" value="LD11652P"/>
    <property type="match status" value="1"/>
</dbReference>
<dbReference type="Pfam" id="PF00412">
    <property type="entry name" value="LIM"/>
    <property type="match status" value="1"/>
</dbReference>
<feature type="domain" description="LIM zinc-binding" evidence="7">
    <location>
        <begin position="102"/>
        <end position="164"/>
    </location>
</feature>
<evidence type="ECO:0000259" key="7">
    <source>
        <dbReference type="PROSITE" id="PS50023"/>
    </source>
</evidence>
<dbReference type="AlphaFoldDB" id="A0A430QL33"/>
<feature type="region of interest" description="Disordered" evidence="6">
    <location>
        <begin position="280"/>
        <end position="318"/>
    </location>
</feature>
<protein>
    <recommendedName>
        <fullName evidence="7">LIM zinc-binding domain-containing protein</fullName>
    </recommendedName>
</protein>
<keyword evidence="2" id="KW-0677">Repeat</keyword>
<dbReference type="SMART" id="SM00132">
    <property type="entry name" value="LIM"/>
    <property type="match status" value="1"/>
</dbReference>
<keyword evidence="9" id="KW-1185">Reference proteome</keyword>
<keyword evidence="3 5" id="KW-0862">Zinc</keyword>
<dbReference type="SUPFAM" id="SSF57716">
    <property type="entry name" value="Glucocorticoid receptor-like (DNA-binding domain)"/>
    <property type="match status" value="1"/>
</dbReference>
<organism evidence="8 9">
    <name type="scientific">Schistosoma bovis</name>
    <name type="common">Blood fluke</name>
    <dbReference type="NCBI Taxonomy" id="6184"/>
    <lineage>
        <taxon>Eukaryota</taxon>
        <taxon>Metazoa</taxon>
        <taxon>Spiralia</taxon>
        <taxon>Lophotrochozoa</taxon>
        <taxon>Platyhelminthes</taxon>
        <taxon>Trematoda</taxon>
        <taxon>Digenea</taxon>
        <taxon>Strigeidida</taxon>
        <taxon>Schistosomatoidea</taxon>
        <taxon>Schistosomatidae</taxon>
        <taxon>Schistosoma</taxon>
    </lineage>
</organism>
<evidence type="ECO:0000256" key="5">
    <source>
        <dbReference type="PROSITE-ProRule" id="PRU00125"/>
    </source>
</evidence>
<evidence type="ECO:0000313" key="8">
    <source>
        <dbReference type="EMBL" id="RTG88399.1"/>
    </source>
</evidence>
<evidence type="ECO:0000256" key="3">
    <source>
        <dbReference type="ARBA" id="ARBA00022833"/>
    </source>
</evidence>
<proteinExistence type="predicted"/>
<reference evidence="8 9" key="1">
    <citation type="journal article" date="2019" name="PLoS Pathog.">
        <title>Genome sequence of the bovine parasite Schistosoma bovis Tanzania.</title>
        <authorList>
            <person name="Oey H."/>
            <person name="Zakrzewski M."/>
            <person name="Gobert G."/>
            <person name="Gravermann K."/>
            <person name="Stoye J."/>
            <person name="Jones M."/>
            <person name="Mcmanus D."/>
            <person name="Krause L."/>
        </authorList>
    </citation>
    <scope>NUCLEOTIDE SEQUENCE [LARGE SCALE GENOMIC DNA]</scope>
    <source>
        <strain evidence="8 9">TAN1997</strain>
    </source>
</reference>
<dbReference type="EMBL" id="QMKO01001584">
    <property type="protein sequence ID" value="RTG88399.1"/>
    <property type="molecule type" value="Genomic_DNA"/>
</dbReference>
<dbReference type="STRING" id="6184.A0A430QL33"/>
<evidence type="ECO:0000256" key="2">
    <source>
        <dbReference type="ARBA" id="ARBA00022737"/>
    </source>
</evidence>
<dbReference type="Proteomes" id="UP000290809">
    <property type="component" value="Unassembled WGS sequence"/>
</dbReference>
<keyword evidence="1 5" id="KW-0479">Metal-binding</keyword>
<accession>A0A430QL33</accession>
<evidence type="ECO:0000313" key="9">
    <source>
        <dbReference type="Proteomes" id="UP000290809"/>
    </source>
</evidence>
<evidence type="ECO:0000256" key="6">
    <source>
        <dbReference type="SAM" id="MobiDB-lite"/>
    </source>
</evidence>
<feature type="compositionally biased region" description="Polar residues" evidence="6">
    <location>
        <begin position="283"/>
        <end position="308"/>
    </location>
</feature>
<dbReference type="PANTHER" id="PTHR45787:SF13">
    <property type="entry name" value="LD11652P"/>
    <property type="match status" value="1"/>
</dbReference>
<dbReference type="InterPro" id="IPR050945">
    <property type="entry name" value="LMO_RBTN_TF"/>
</dbReference>
<keyword evidence="4 5" id="KW-0440">LIM domain</keyword>
<comment type="caution">
    <text evidence="8">The sequence shown here is derived from an EMBL/GenBank/DDBJ whole genome shotgun (WGS) entry which is preliminary data.</text>
</comment>
<name>A0A430QL33_SCHBO</name>
<evidence type="ECO:0000256" key="1">
    <source>
        <dbReference type="ARBA" id="ARBA00022723"/>
    </source>
</evidence>
<gene>
    <name evidence="8" type="ORF">DC041_0001458</name>
</gene>
<dbReference type="InterPro" id="IPR001781">
    <property type="entry name" value="Znf_LIM"/>
</dbReference>
<feature type="region of interest" description="Disordered" evidence="6">
    <location>
        <begin position="244"/>
        <end position="264"/>
    </location>
</feature>
<dbReference type="GO" id="GO:0046872">
    <property type="term" value="F:metal ion binding"/>
    <property type="evidence" value="ECO:0007669"/>
    <property type="project" value="UniProtKB-KW"/>
</dbReference>